<evidence type="ECO:0000256" key="2">
    <source>
        <dbReference type="ARBA" id="ARBA00022737"/>
    </source>
</evidence>
<evidence type="ECO:0000313" key="6">
    <source>
        <dbReference type="Proteomes" id="UP001428341"/>
    </source>
</evidence>
<dbReference type="Gene3D" id="3.40.50.300">
    <property type="entry name" value="P-loop containing nucleotide triphosphate hydrolases"/>
    <property type="match status" value="1"/>
</dbReference>
<feature type="domain" description="Origin recognition complex subunit 4 C-terminal" evidence="4">
    <location>
        <begin position="174"/>
        <end position="358"/>
    </location>
</feature>
<sequence length="1091" mass="124636">MGKENPAAEKASNLLRSRLCDPNFVVLELILTDLLLQYPDTISVIKLNGLLHSDDCCAFKEIARQLCMEHQLLFSKMASFDDNSQFMIEMLRECGLAHKTIIFVLDEFDLFAQGKQRLLYSLLDAMQSVTSQAVVIGVSCRLDADQLLEKRVRSRFSHRKLLFLPPSKEDMQRLLEHILSLPVDSSLPHAYAVEFNKKIKNILADGRFKEIVNTLVNLDSTVNHLLRFLFLAVSYMDLESGFLSFENFKTALSNSHRQPKLECIKDCSILELYILVCTKRLEVKEQNSYNFNSVMKEYKSIHDSFQTSDYYSRNVCLRAFEHLLQRELICFTDNRGYSQSVEFRPVKLLISSIELHQGLKSYCSCPWSVEIKYAEEHPSEPSCCFMCMKRGNLDSTSAVFFQCKSSKFPGGDFHFYPLSVANKICPYIVVFVSPSCCLMWVSDHFQAVVSDPELLVRVLNRIREKPRIALRFFRWVETQPGVKRDEFVFCTILEILIESGLLRSAYWVVETVVCVNMHGILDVLIGGGLSSCVSIKILDLLLLIYTKKSMVEQCLLVFNKMLRNGLLPDVKNCNRIIKVLRDNGFSVKAREVYRMMGEFGIKPSIVTYNTMLDSFCKEGEMQEALELLWEMQGRGCSPNGVTYNVLITGFSRNGELEQARGLIRDMLKSGLKVSAHSYNPIICGYSEKGLLVEALNLEEEMVTRGVAPTLATYNILIYGLCKWGRVTDARHRFFEMLRKNVIPDIISYNTLLYGYCRSGNIGEAFLLFDELRSRNLVPTVVTYNTLIDGLCRYGDLEVAQQLKENMINQGILPDVITYTIMVNGSCKMGNLSMAREFFNEMLRKGLQPDRFAYTTQIAGELKLGDTSEAYRLQEEMLAKGFPPDLITYNVLVHGLCKLGSLEEANELLRKMVGDGFIPDHVTYTSIIHAYLEMGDLRRGRDLFNNMLSKGLSPTLVTYTVLIHAHAARGRLELAFMYFSEMQVKGIRPNVITYNALINGLCRLRRIDQAYGLFIDMEEEGILPNKYTYTILINENCNAGNWQEALRLYKEMLDREIEPDYCTHSALLLKQLDKDYKVHAVEYLESLTLGAE</sequence>
<dbReference type="SUPFAM" id="SSF81901">
    <property type="entry name" value="HCP-like"/>
    <property type="match status" value="1"/>
</dbReference>
<feature type="repeat" description="PPR" evidence="3">
    <location>
        <begin position="744"/>
        <end position="778"/>
    </location>
</feature>
<dbReference type="PROSITE" id="PS51375">
    <property type="entry name" value="PPR"/>
    <property type="match status" value="14"/>
</dbReference>
<protein>
    <recommendedName>
        <fullName evidence="4">Origin recognition complex subunit 4 C-terminal domain-containing protein</fullName>
    </recommendedName>
</protein>
<feature type="repeat" description="PPR" evidence="3">
    <location>
        <begin position="674"/>
        <end position="708"/>
    </location>
</feature>
<dbReference type="Pfam" id="PF14629">
    <property type="entry name" value="ORC4_C"/>
    <property type="match status" value="1"/>
</dbReference>
<feature type="repeat" description="PPR" evidence="3">
    <location>
        <begin position="989"/>
        <end position="1023"/>
    </location>
</feature>
<feature type="repeat" description="PPR" evidence="3">
    <location>
        <begin position="1024"/>
        <end position="1058"/>
    </location>
</feature>
<accession>A0AAP0QY86</accession>
<evidence type="ECO:0000313" key="5">
    <source>
        <dbReference type="EMBL" id="KAK9223138.1"/>
    </source>
</evidence>
<dbReference type="InterPro" id="IPR011990">
    <property type="entry name" value="TPR-like_helical_dom_sf"/>
</dbReference>
<dbReference type="EMBL" id="JBCGBO010000002">
    <property type="protein sequence ID" value="KAK9223138.1"/>
    <property type="molecule type" value="Genomic_DNA"/>
</dbReference>
<name>A0AAP0QY86_9ROSI</name>
<feature type="repeat" description="PPR" evidence="3">
    <location>
        <begin position="709"/>
        <end position="743"/>
    </location>
</feature>
<dbReference type="Pfam" id="PF13041">
    <property type="entry name" value="PPR_2"/>
    <property type="match status" value="5"/>
</dbReference>
<keyword evidence="2" id="KW-0677">Repeat</keyword>
<feature type="repeat" description="PPR" evidence="3">
    <location>
        <begin position="779"/>
        <end position="813"/>
    </location>
</feature>
<dbReference type="PANTHER" id="PTHR47939:SF13">
    <property type="entry name" value="OS03G0201400 PROTEIN"/>
    <property type="match status" value="1"/>
</dbReference>
<dbReference type="Proteomes" id="UP001428341">
    <property type="component" value="Unassembled WGS sequence"/>
</dbReference>
<comment type="caution">
    <text evidence="5">The sequence shown here is derived from an EMBL/GenBank/DDBJ whole genome shotgun (WGS) entry which is preliminary data.</text>
</comment>
<feature type="repeat" description="PPR" evidence="3">
    <location>
        <begin position="569"/>
        <end position="603"/>
    </location>
</feature>
<dbReference type="NCBIfam" id="TIGR00756">
    <property type="entry name" value="PPR"/>
    <property type="match status" value="12"/>
</dbReference>
<dbReference type="InterPro" id="IPR002885">
    <property type="entry name" value="PPR_rpt"/>
</dbReference>
<dbReference type="Pfam" id="PF01535">
    <property type="entry name" value="PPR"/>
    <property type="match status" value="1"/>
</dbReference>
<evidence type="ECO:0000256" key="1">
    <source>
        <dbReference type="ARBA" id="ARBA00007626"/>
    </source>
</evidence>
<feature type="repeat" description="PPR" evidence="3">
    <location>
        <begin position="849"/>
        <end position="883"/>
    </location>
</feature>
<dbReference type="AlphaFoldDB" id="A0AAP0QY86"/>
<keyword evidence="6" id="KW-1185">Reference proteome</keyword>
<feature type="repeat" description="PPR" evidence="3">
    <location>
        <begin position="814"/>
        <end position="848"/>
    </location>
</feature>
<evidence type="ECO:0000259" key="4">
    <source>
        <dbReference type="Pfam" id="PF14629"/>
    </source>
</evidence>
<dbReference type="Gene3D" id="1.25.40.10">
    <property type="entry name" value="Tetratricopeptide repeat domain"/>
    <property type="match status" value="6"/>
</dbReference>
<feature type="repeat" description="PPR" evidence="3">
    <location>
        <begin position="919"/>
        <end position="953"/>
    </location>
</feature>
<feature type="repeat" description="PPR" evidence="3">
    <location>
        <begin position="884"/>
        <end position="918"/>
    </location>
</feature>
<feature type="repeat" description="PPR" evidence="3">
    <location>
        <begin position="639"/>
        <end position="673"/>
    </location>
</feature>
<dbReference type="PANTHER" id="PTHR47939">
    <property type="entry name" value="MEMBRANE-ASSOCIATED SALT-INDUCIBLE PROTEIN-LIKE"/>
    <property type="match status" value="1"/>
</dbReference>
<gene>
    <name evidence="5" type="ORF">WN944_011580</name>
</gene>
<proteinExistence type="inferred from homology"/>
<dbReference type="Pfam" id="PF12854">
    <property type="entry name" value="PPR_1"/>
    <property type="match status" value="2"/>
</dbReference>
<evidence type="ECO:0000256" key="3">
    <source>
        <dbReference type="PROSITE-ProRule" id="PRU00708"/>
    </source>
</evidence>
<comment type="similarity">
    <text evidence="1">Belongs to the PPR family. P subfamily.</text>
</comment>
<feature type="repeat" description="PPR" evidence="3">
    <location>
        <begin position="954"/>
        <end position="988"/>
    </location>
</feature>
<dbReference type="InterPro" id="IPR032705">
    <property type="entry name" value="ORC4_C"/>
</dbReference>
<dbReference type="SUPFAM" id="SSF52540">
    <property type="entry name" value="P-loop containing nucleoside triphosphate hydrolases"/>
    <property type="match status" value="1"/>
</dbReference>
<dbReference type="InterPro" id="IPR027417">
    <property type="entry name" value="P-loop_NTPase"/>
</dbReference>
<feature type="repeat" description="PPR" evidence="3">
    <location>
        <begin position="604"/>
        <end position="638"/>
    </location>
</feature>
<organism evidence="5 6">
    <name type="scientific">Citrus x changshan-huyou</name>
    <dbReference type="NCBI Taxonomy" id="2935761"/>
    <lineage>
        <taxon>Eukaryota</taxon>
        <taxon>Viridiplantae</taxon>
        <taxon>Streptophyta</taxon>
        <taxon>Embryophyta</taxon>
        <taxon>Tracheophyta</taxon>
        <taxon>Spermatophyta</taxon>
        <taxon>Magnoliopsida</taxon>
        <taxon>eudicotyledons</taxon>
        <taxon>Gunneridae</taxon>
        <taxon>Pentapetalae</taxon>
        <taxon>rosids</taxon>
        <taxon>malvids</taxon>
        <taxon>Sapindales</taxon>
        <taxon>Rutaceae</taxon>
        <taxon>Aurantioideae</taxon>
        <taxon>Citrus</taxon>
    </lineage>
</organism>
<reference evidence="5 6" key="1">
    <citation type="submission" date="2024-05" db="EMBL/GenBank/DDBJ databases">
        <title>Haplotype-resolved chromosome-level genome assembly of Huyou (Citrus changshanensis).</title>
        <authorList>
            <person name="Miao C."/>
            <person name="Chen W."/>
            <person name="Wu Y."/>
            <person name="Wang L."/>
            <person name="Zhao S."/>
            <person name="Grierson D."/>
            <person name="Xu C."/>
            <person name="Chen K."/>
        </authorList>
    </citation>
    <scope>NUCLEOTIDE SEQUENCE [LARGE SCALE GENOMIC DNA]</scope>
    <source>
        <strain evidence="5">01-14</strain>
        <tissue evidence="5">Leaf</tissue>
    </source>
</reference>
<dbReference type="InterPro" id="IPR050667">
    <property type="entry name" value="PPR-containing_protein"/>
</dbReference>